<dbReference type="Proteomes" id="UP000184267">
    <property type="component" value="Unassembled WGS sequence"/>
</dbReference>
<gene>
    <name evidence="1" type="ORF">TRAPUB_2008</name>
</gene>
<organism evidence="1 2">
    <name type="scientific">Trametes pubescens</name>
    <name type="common">White-rot fungus</name>
    <dbReference type="NCBI Taxonomy" id="154538"/>
    <lineage>
        <taxon>Eukaryota</taxon>
        <taxon>Fungi</taxon>
        <taxon>Dikarya</taxon>
        <taxon>Basidiomycota</taxon>
        <taxon>Agaricomycotina</taxon>
        <taxon>Agaricomycetes</taxon>
        <taxon>Polyporales</taxon>
        <taxon>Polyporaceae</taxon>
        <taxon>Trametes</taxon>
    </lineage>
</organism>
<evidence type="ECO:0000313" key="2">
    <source>
        <dbReference type="Proteomes" id="UP000184267"/>
    </source>
</evidence>
<evidence type="ECO:0000313" key="1">
    <source>
        <dbReference type="EMBL" id="OJT07142.1"/>
    </source>
</evidence>
<keyword evidence="2" id="KW-1185">Reference proteome</keyword>
<dbReference type="InterPro" id="IPR012340">
    <property type="entry name" value="NA-bd_OB-fold"/>
</dbReference>
<reference evidence="1 2" key="1">
    <citation type="submission" date="2016-10" db="EMBL/GenBank/DDBJ databases">
        <title>Genome sequence of the basidiomycete white-rot fungus Trametes pubescens.</title>
        <authorList>
            <person name="Makela M.R."/>
            <person name="Granchi Z."/>
            <person name="Peng M."/>
            <person name="De Vries R.P."/>
            <person name="Grigoriev I."/>
            <person name="Riley R."/>
            <person name="Hilden K."/>
        </authorList>
    </citation>
    <scope>NUCLEOTIDE SEQUENCE [LARGE SCALE GENOMIC DNA]</scope>
    <source>
        <strain evidence="1 2">FBCC735</strain>
    </source>
</reference>
<dbReference type="Gene3D" id="2.40.50.140">
    <property type="entry name" value="Nucleic acid-binding proteins"/>
    <property type="match status" value="1"/>
</dbReference>
<dbReference type="OrthoDB" id="3258172at2759"/>
<proteinExistence type="predicted"/>
<dbReference type="EMBL" id="MNAD01001217">
    <property type="protein sequence ID" value="OJT07142.1"/>
    <property type="molecule type" value="Genomic_DNA"/>
</dbReference>
<dbReference type="OMA" id="GHLECCE"/>
<accession>A0A1M2VHS6</accession>
<dbReference type="AlphaFoldDB" id="A0A1M2VHS6"/>
<protein>
    <submittedName>
        <fullName evidence="1">Uncharacterized protein</fullName>
    </submittedName>
</protein>
<comment type="caution">
    <text evidence="1">The sequence shown here is derived from an EMBL/GenBank/DDBJ whole genome shotgun (WGS) entry which is preliminary data.</text>
</comment>
<name>A0A1M2VHS6_TRAPU</name>
<sequence>MPQQVESATATRLASVSSALLSRKLRVAGWLLHYDADTSMLMMHDGEDALLVDISLCVRNAWRSPRWVFESKTVIMVVGYVESSAVSRDFPRVITVH</sequence>